<protein>
    <submittedName>
        <fullName evidence="1">Uncharacterized protein</fullName>
    </submittedName>
</protein>
<name>A0A9W6KPL5_9ACTN</name>
<reference evidence="1" key="2">
    <citation type="submission" date="2023-01" db="EMBL/GenBank/DDBJ databases">
        <authorList>
            <person name="Sun Q."/>
            <person name="Evtushenko L."/>
        </authorList>
    </citation>
    <scope>NUCLEOTIDE SEQUENCE</scope>
    <source>
        <strain evidence="1">VKM Ac-1321</strain>
    </source>
</reference>
<dbReference type="Gene3D" id="2.50.20.20">
    <property type="match status" value="1"/>
</dbReference>
<accession>A0A9W6KPL5</accession>
<evidence type="ECO:0000313" key="1">
    <source>
        <dbReference type="EMBL" id="GLL05792.1"/>
    </source>
</evidence>
<gene>
    <name evidence="1" type="ORF">GCM10017581_075390</name>
</gene>
<comment type="caution">
    <text evidence="1">The sequence shown here is derived from an EMBL/GenBank/DDBJ whole genome shotgun (WGS) entry which is preliminary data.</text>
</comment>
<evidence type="ECO:0000313" key="2">
    <source>
        <dbReference type="Proteomes" id="UP001143480"/>
    </source>
</evidence>
<reference evidence="1" key="1">
    <citation type="journal article" date="2014" name="Int. J. Syst. Evol. Microbiol.">
        <title>Complete genome sequence of Corynebacterium casei LMG S-19264T (=DSM 44701T), isolated from a smear-ripened cheese.</title>
        <authorList>
            <consortium name="US DOE Joint Genome Institute (JGI-PGF)"/>
            <person name="Walter F."/>
            <person name="Albersmeier A."/>
            <person name="Kalinowski J."/>
            <person name="Ruckert C."/>
        </authorList>
    </citation>
    <scope>NUCLEOTIDE SEQUENCE</scope>
    <source>
        <strain evidence="1">VKM Ac-1321</strain>
    </source>
</reference>
<sequence length="265" mass="27241">MNTSRTSSRTRSATFARVERLAILIVAALALGACSGSSGNAPQAAPTSAAAVPTDAPGAFRAAVAKTIAVSMTFTLVADAGEVGTQTGQGAIDPARKATGYDSELLTTERKIDITAILISPDLYLKVTGLTGDRWAHVDMAKVKSLTTLGLDRTGNPTGLASLPDEIVTVTRSGAGSYTGTLDRTKDPLIPSATASEALKSVPFEAKVDPQGYVTELIVRTPPVGTAPATTSTAKFADFGKAPAIERPDSATVEQASDTIYSALQ</sequence>
<proteinExistence type="predicted"/>
<dbReference type="EMBL" id="BSFP01000063">
    <property type="protein sequence ID" value="GLL05792.1"/>
    <property type="molecule type" value="Genomic_DNA"/>
</dbReference>
<organism evidence="1 2">
    <name type="scientific">Dactylosporangium matsuzakiense</name>
    <dbReference type="NCBI Taxonomy" id="53360"/>
    <lineage>
        <taxon>Bacteria</taxon>
        <taxon>Bacillati</taxon>
        <taxon>Actinomycetota</taxon>
        <taxon>Actinomycetes</taxon>
        <taxon>Micromonosporales</taxon>
        <taxon>Micromonosporaceae</taxon>
        <taxon>Dactylosporangium</taxon>
    </lineage>
</organism>
<dbReference type="AlphaFoldDB" id="A0A9W6KPL5"/>
<dbReference type="RefSeq" id="WP_261961084.1">
    <property type="nucleotide sequence ID" value="NZ_BAAAXA010000001.1"/>
</dbReference>
<dbReference type="PROSITE" id="PS51257">
    <property type="entry name" value="PROKAR_LIPOPROTEIN"/>
    <property type="match status" value="1"/>
</dbReference>
<dbReference type="Proteomes" id="UP001143480">
    <property type="component" value="Unassembled WGS sequence"/>
</dbReference>
<keyword evidence="2" id="KW-1185">Reference proteome</keyword>